<sequence>MHRTTPPSAPNEPLKETIVSIMPVNGYTSPALPPIDTSNSPFSADLYHHTPVRGSKPSYKPLDIDREEIRLLILPCAGSSGQNYEFIHVSLLTNVKYEALSYAWGDLPANKTIKIDKTDYYVRDNLFAALEALRLRSRRRYLWVDAVCINQEDFDERNAQVALMSQIYAQADEVVVWLGKAGRDYWGAMTLLDSLGNPATSAKELSRSITEHAAVSHVKFWNELSMLCHRPYWQRLWIIQELVLASKIKAHCSSLIFDWERLDWVFRRMNTIQETSTNLYVGTSLAGGGDKGYFSLLQTLEAIRNSVPSRLSKRRQEIKERIPLLDLFLTHSEALCSDQRDRFFGLYSLAKDCCTKATPADYRQTFFETISMVTLHHFRRHTDKLDVLQKYEHFRQTLARTMPDSIHIVQDFLDHNPDALEGQEIMKAVGNVRGSIVYISPPLRDLSLTDYLRGLDFLDLNATPLIEDQLRYFFHQRGGKGYFHDDRLHNIDDICNYGSREKCSFSAFFLNAAPKVEDIERRTSDVLSPRQKSLPPGKRDRIVNQLMFSFNQTLHEAKWKAEQSSNTTQVRLFLEENGMIGYVSNNAQVGDLIVQFRATSTAVVMRKDGDQGNIVGRVCDFLDRRSKHGKSRPFVCQDQDIDENGFDVPPQLICLRMKLSALRMLANGNPMYN</sequence>
<evidence type="ECO:0000259" key="1">
    <source>
        <dbReference type="Pfam" id="PF06985"/>
    </source>
</evidence>
<dbReference type="VEuPathDB" id="FungiDB:Bcin09g01540"/>
<reference evidence="2 3" key="2">
    <citation type="journal article" date="2012" name="Eukaryot. Cell">
        <title>Genome update of Botrytis cinerea strains B05.10 and T4.</title>
        <authorList>
            <person name="Staats M."/>
            <person name="van Kan J.A."/>
        </authorList>
    </citation>
    <scope>NUCLEOTIDE SEQUENCE [LARGE SCALE GENOMIC DNA]</scope>
    <source>
        <strain evidence="2 3">B05.10</strain>
    </source>
</reference>
<dbReference type="PANTHER" id="PTHR24148">
    <property type="entry name" value="ANKYRIN REPEAT DOMAIN-CONTAINING PROTEIN 39 HOMOLOG-RELATED"/>
    <property type="match status" value="1"/>
</dbReference>
<dbReference type="Pfam" id="PF06985">
    <property type="entry name" value="HET"/>
    <property type="match status" value="1"/>
</dbReference>
<evidence type="ECO:0000313" key="3">
    <source>
        <dbReference type="Proteomes" id="UP000001798"/>
    </source>
</evidence>
<organism evidence="2 3">
    <name type="scientific">Botryotinia fuckeliana (strain B05.10)</name>
    <name type="common">Noble rot fungus</name>
    <name type="synonym">Botrytis cinerea</name>
    <dbReference type="NCBI Taxonomy" id="332648"/>
    <lineage>
        <taxon>Eukaryota</taxon>
        <taxon>Fungi</taxon>
        <taxon>Dikarya</taxon>
        <taxon>Ascomycota</taxon>
        <taxon>Pezizomycotina</taxon>
        <taxon>Leotiomycetes</taxon>
        <taxon>Helotiales</taxon>
        <taxon>Sclerotiniaceae</taxon>
        <taxon>Botrytis</taxon>
    </lineage>
</organism>
<dbReference type="InterPro" id="IPR010730">
    <property type="entry name" value="HET"/>
</dbReference>
<dbReference type="InterPro" id="IPR052895">
    <property type="entry name" value="HetReg/Transcr_Mod"/>
</dbReference>
<proteinExistence type="predicted"/>
<dbReference type="OrthoDB" id="3553147at2759"/>
<evidence type="ECO:0000313" key="2">
    <source>
        <dbReference type="EMBL" id="ATZ53282.1"/>
    </source>
</evidence>
<protein>
    <recommendedName>
        <fullName evidence="1">Heterokaryon incompatibility domain-containing protein</fullName>
    </recommendedName>
</protein>
<dbReference type="PANTHER" id="PTHR24148:SF73">
    <property type="entry name" value="HET DOMAIN PROTEIN (AFU_ORTHOLOGUE AFUA_8G01020)"/>
    <property type="match status" value="1"/>
</dbReference>
<dbReference type="Proteomes" id="UP000001798">
    <property type="component" value="Chromosome 9"/>
</dbReference>
<dbReference type="GeneID" id="36394476"/>
<feature type="domain" description="Heterokaryon incompatibility" evidence="1">
    <location>
        <begin position="97"/>
        <end position="241"/>
    </location>
</feature>
<dbReference type="RefSeq" id="XP_024550727.1">
    <property type="nucleotide sequence ID" value="XM_024694934.1"/>
</dbReference>
<reference evidence="2 3" key="1">
    <citation type="journal article" date="2011" name="PLoS Genet.">
        <title>Genomic analysis of the necrotrophic fungal pathogens Sclerotinia sclerotiorum and Botrytis cinerea.</title>
        <authorList>
            <person name="Amselem J."/>
            <person name="Cuomo C.A."/>
            <person name="van Kan J.A."/>
            <person name="Viaud M."/>
            <person name="Benito E.P."/>
            <person name="Couloux A."/>
            <person name="Coutinho P.M."/>
            <person name="de Vries R.P."/>
            <person name="Dyer P.S."/>
            <person name="Fillinger S."/>
            <person name="Fournier E."/>
            <person name="Gout L."/>
            <person name="Hahn M."/>
            <person name="Kohn L."/>
            <person name="Lapalu N."/>
            <person name="Plummer K.M."/>
            <person name="Pradier J.M."/>
            <person name="Quevillon E."/>
            <person name="Sharon A."/>
            <person name="Simon A."/>
            <person name="ten Have A."/>
            <person name="Tudzynski B."/>
            <person name="Tudzynski P."/>
            <person name="Wincker P."/>
            <person name="Andrew M."/>
            <person name="Anthouard V."/>
            <person name="Beever R.E."/>
            <person name="Beffa R."/>
            <person name="Benoit I."/>
            <person name="Bouzid O."/>
            <person name="Brault B."/>
            <person name="Chen Z."/>
            <person name="Choquer M."/>
            <person name="Collemare J."/>
            <person name="Cotton P."/>
            <person name="Danchin E.G."/>
            <person name="Da Silva C."/>
            <person name="Gautier A."/>
            <person name="Giraud C."/>
            <person name="Giraud T."/>
            <person name="Gonzalez C."/>
            <person name="Grossetete S."/>
            <person name="Guldener U."/>
            <person name="Henrissat B."/>
            <person name="Howlett B.J."/>
            <person name="Kodira C."/>
            <person name="Kretschmer M."/>
            <person name="Lappartient A."/>
            <person name="Leroch M."/>
            <person name="Levis C."/>
            <person name="Mauceli E."/>
            <person name="Neuveglise C."/>
            <person name="Oeser B."/>
            <person name="Pearson M."/>
            <person name="Poulain J."/>
            <person name="Poussereau N."/>
            <person name="Quesneville H."/>
            <person name="Rascle C."/>
            <person name="Schumacher J."/>
            <person name="Segurens B."/>
            <person name="Sexton A."/>
            <person name="Silva E."/>
            <person name="Sirven C."/>
            <person name="Soanes D.M."/>
            <person name="Talbot N.J."/>
            <person name="Templeton M."/>
            <person name="Yandava C."/>
            <person name="Yarden O."/>
            <person name="Zeng Q."/>
            <person name="Rollins J.A."/>
            <person name="Lebrun M.H."/>
            <person name="Dickman M."/>
        </authorList>
    </citation>
    <scope>NUCLEOTIDE SEQUENCE [LARGE SCALE GENOMIC DNA]</scope>
    <source>
        <strain evidence="2 3">B05.10</strain>
    </source>
</reference>
<dbReference type="AlphaFoldDB" id="A0A384JS07"/>
<gene>
    <name evidence="2" type="ORF">BCIN_09g01540</name>
</gene>
<name>A0A384JS07_BOTFB</name>
<accession>A0A384JS07</accession>
<dbReference type="KEGG" id="bfu:BCIN_09g01540"/>
<keyword evidence="3" id="KW-1185">Reference proteome</keyword>
<reference evidence="2 3" key="3">
    <citation type="journal article" date="2017" name="Mol. Plant Pathol.">
        <title>A gapless genome sequence of the fungus Botrytis cinerea.</title>
        <authorList>
            <person name="Van Kan J.A."/>
            <person name="Stassen J.H."/>
            <person name="Mosbach A."/>
            <person name="Van Der Lee T.A."/>
            <person name="Faino L."/>
            <person name="Farmer A.D."/>
            <person name="Papasotiriou D.G."/>
            <person name="Zhou S."/>
            <person name="Seidl M.F."/>
            <person name="Cottam E."/>
            <person name="Edel D."/>
            <person name="Hahn M."/>
            <person name="Schwartz D.C."/>
            <person name="Dietrich R.A."/>
            <person name="Widdison S."/>
            <person name="Scalliet G."/>
        </authorList>
    </citation>
    <scope>NUCLEOTIDE SEQUENCE [LARGE SCALE GENOMIC DNA]</scope>
    <source>
        <strain evidence="2 3">B05.10</strain>
    </source>
</reference>
<dbReference type="EMBL" id="CP009813">
    <property type="protein sequence ID" value="ATZ53282.1"/>
    <property type="molecule type" value="Genomic_DNA"/>
</dbReference>